<organism evidence="2 3">
    <name type="scientific">Trichophyton equinum (strain ATCC MYA-4606 / CBS 127.97)</name>
    <name type="common">Horse ringworm fungus</name>
    <dbReference type="NCBI Taxonomy" id="559882"/>
    <lineage>
        <taxon>Eukaryota</taxon>
        <taxon>Fungi</taxon>
        <taxon>Dikarya</taxon>
        <taxon>Ascomycota</taxon>
        <taxon>Pezizomycotina</taxon>
        <taxon>Eurotiomycetes</taxon>
        <taxon>Eurotiomycetidae</taxon>
        <taxon>Onygenales</taxon>
        <taxon>Arthrodermataceae</taxon>
        <taxon>Trichophyton</taxon>
    </lineage>
</organism>
<gene>
    <name evidence="2" type="ORF">TEQG_06213</name>
</gene>
<proteinExistence type="predicted"/>
<reference evidence="3" key="1">
    <citation type="journal article" date="2012" name="MBio">
        <title>Comparative genome analysis of Trichophyton rubrum and related dermatophytes reveals candidate genes involved in infection.</title>
        <authorList>
            <person name="Martinez D.A."/>
            <person name="Oliver B.G."/>
            <person name="Graeser Y."/>
            <person name="Goldberg J.M."/>
            <person name="Li W."/>
            <person name="Martinez-Rossi N.M."/>
            <person name="Monod M."/>
            <person name="Shelest E."/>
            <person name="Barton R.C."/>
            <person name="Birch E."/>
            <person name="Brakhage A.A."/>
            <person name="Chen Z."/>
            <person name="Gurr S.J."/>
            <person name="Heiman D."/>
            <person name="Heitman J."/>
            <person name="Kosti I."/>
            <person name="Rossi A."/>
            <person name="Saif S."/>
            <person name="Samalova M."/>
            <person name="Saunders C.W."/>
            <person name="Shea T."/>
            <person name="Summerbell R.C."/>
            <person name="Xu J."/>
            <person name="Young S."/>
            <person name="Zeng Q."/>
            <person name="Birren B.W."/>
            <person name="Cuomo C.A."/>
            <person name="White T.C."/>
        </authorList>
    </citation>
    <scope>NUCLEOTIDE SEQUENCE [LARGE SCALE GENOMIC DNA]</scope>
    <source>
        <strain evidence="3">ATCC MYA-4606 / CBS 127.97</strain>
    </source>
</reference>
<evidence type="ECO:0000313" key="2">
    <source>
        <dbReference type="EMBL" id="EGE07304.1"/>
    </source>
</evidence>
<feature type="region of interest" description="Disordered" evidence="1">
    <location>
        <begin position="55"/>
        <end position="87"/>
    </location>
</feature>
<name>F2PZI6_TRIEC</name>
<sequence>MGHSRHPSPCDCNYSVTTGQQEERQVVTAVVTIVVRPKHCGSRPTDNKYITQLWPPAERGGVRERKRRMKQQTNERTSGGSGGYGARKMQVPPSHYYLCLPPSFEAQLGFS</sequence>
<keyword evidence="3" id="KW-1185">Reference proteome</keyword>
<dbReference type="EMBL" id="DS995758">
    <property type="protein sequence ID" value="EGE07304.1"/>
    <property type="molecule type" value="Genomic_DNA"/>
</dbReference>
<protein>
    <submittedName>
        <fullName evidence="2">Uncharacterized protein</fullName>
    </submittedName>
</protein>
<dbReference type="Proteomes" id="UP000009169">
    <property type="component" value="Unassembled WGS sequence"/>
</dbReference>
<dbReference type="VEuPathDB" id="FungiDB:TEQG_06213"/>
<accession>F2PZI6</accession>
<evidence type="ECO:0000256" key="1">
    <source>
        <dbReference type="SAM" id="MobiDB-lite"/>
    </source>
</evidence>
<dbReference type="HOGENOM" id="CLU_2160199_0_0_1"/>
<evidence type="ECO:0000313" key="3">
    <source>
        <dbReference type="Proteomes" id="UP000009169"/>
    </source>
</evidence>
<dbReference type="AlphaFoldDB" id="F2PZI6"/>